<reference evidence="1" key="1">
    <citation type="submission" date="2021-03" db="EMBL/GenBank/DDBJ databases">
        <title>Evolutionary innovations through gain and loss of genes in the ectomycorrhizal Boletales.</title>
        <authorList>
            <person name="Wu G."/>
            <person name="Miyauchi S."/>
            <person name="Morin E."/>
            <person name="Yang Z.-L."/>
            <person name="Xu J."/>
            <person name="Martin F.M."/>
        </authorList>
    </citation>
    <scope>NUCLEOTIDE SEQUENCE</scope>
    <source>
        <strain evidence="1">BR01</strain>
    </source>
</reference>
<dbReference type="OrthoDB" id="2692192at2759"/>
<gene>
    <name evidence="1" type="ORF">JVT61DRAFT_9906</name>
</gene>
<proteinExistence type="predicted"/>
<keyword evidence="2" id="KW-1185">Reference proteome</keyword>
<organism evidence="1 2">
    <name type="scientific">Boletus reticuloceps</name>
    <dbReference type="NCBI Taxonomy" id="495285"/>
    <lineage>
        <taxon>Eukaryota</taxon>
        <taxon>Fungi</taxon>
        <taxon>Dikarya</taxon>
        <taxon>Basidiomycota</taxon>
        <taxon>Agaricomycotina</taxon>
        <taxon>Agaricomycetes</taxon>
        <taxon>Agaricomycetidae</taxon>
        <taxon>Boletales</taxon>
        <taxon>Boletineae</taxon>
        <taxon>Boletaceae</taxon>
        <taxon>Boletoideae</taxon>
        <taxon>Boletus</taxon>
    </lineage>
</organism>
<dbReference type="AlphaFoldDB" id="A0A8I2YFG5"/>
<evidence type="ECO:0000313" key="2">
    <source>
        <dbReference type="Proteomes" id="UP000683000"/>
    </source>
</evidence>
<dbReference type="Proteomes" id="UP000683000">
    <property type="component" value="Unassembled WGS sequence"/>
</dbReference>
<sequence length="411" mass="45510">MGNWSSNTGLNKDMSYPSPSTISRSNSFTNESLVKYTVDVCQMLYVTSLEWLEGGAVKKVETLIKQTIFYSLCKSDCELLLATTEGWSLRVTLGDILKVWDSFCASPTDRYIDQERLLKKINGETKGNKIAHMRCINDICAQNISAVKKAASLVLVDKLGLLLPGTISESIAKPLHELCEVMMIQSEKHLIHLNHPAKDITKVILHSTCLAEIRLECMPEFPTIATAEVENTFWMPIKDQDTLKKIMHLNLAQSTDHKILDLVDLKDEEVRMKIAYKVQQEKSNLRQQHKLVKAGFMSMFQHLCEWMGTGGVSHGGVGGWAGCRAAKHQINNKGATGLEKGVGFNGHICAPLNRHGGVTINLGLEYTQSRCISINHMGGGLIKGVNNVSGMSLLASELENTWLTQRRSAVA</sequence>
<dbReference type="EMBL" id="JAGFBS010000039">
    <property type="protein sequence ID" value="KAG6371139.1"/>
    <property type="molecule type" value="Genomic_DNA"/>
</dbReference>
<protein>
    <submittedName>
        <fullName evidence="1">Uncharacterized protein</fullName>
    </submittedName>
</protein>
<evidence type="ECO:0000313" key="1">
    <source>
        <dbReference type="EMBL" id="KAG6371139.1"/>
    </source>
</evidence>
<accession>A0A8I2YFG5</accession>
<comment type="caution">
    <text evidence="1">The sequence shown here is derived from an EMBL/GenBank/DDBJ whole genome shotgun (WGS) entry which is preliminary data.</text>
</comment>
<name>A0A8I2YFG5_9AGAM</name>